<gene>
    <name evidence="2" type="ORF">GCM10009682_22060</name>
</gene>
<evidence type="ECO:0000259" key="1">
    <source>
        <dbReference type="PROSITE" id="PS50943"/>
    </source>
</evidence>
<dbReference type="CDD" id="cd00093">
    <property type="entry name" value="HTH_XRE"/>
    <property type="match status" value="1"/>
</dbReference>
<dbReference type="Proteomes" id="UP001500218">
    <property type="component" value="Unassembled WGS sequence"/>
</dbReference>
<dbReference type="SUPFAM" id="SSF47413">
    <property type="entry name" value="lambda repressor-like DNA-binding domains"/>
    <property type="match status" value="1"/>
</dbReference>
<dbReference type="Pfam" id="PF19054">
    <property type="entry name" value="DUF5753"/>
    <property type="match status" value="1"/>
</dbReference>
<name>A0ABP4Y0I3_9ACTN</name>
<proteinExistence type="predicted"/>
<dbReference type="PROSITE" id="PS50943">
    <property type="entry name" value="HTH_CROC1"/>
    <property type="match status" value="1"/>
</dbReference>
<dbReference type="InterPro" id="IPR043917">
    <property type="entry name" value="DUF5753"/>
</dbReference>
<keyword evidence="3" id="KW-1185">Reference proteome</keyword>
<dbReference type="RefSeq" id="WP_344129077.1">
    <property type="nucleotide sequence ID" value="NZ_BAAALT010000054.1"/>
</dbReference>
<dbReference type="Gene3D" id="1.10.260.40">
    <property type="entry name" value="lambda repressor-like DNA-binding domains"/>
    <property type="match status" value="1"/>
</dbReference>
<dbReference type="InterPro" id="IPR001387">
    <property type="entry name" value="Cro/C1-type_HTH"/>
</dbReference>
<sequence>MPKPIGPTIPRWQLGEQLARLRDEADLSQAEMAKRLGCSVSKIQKIEAGDVGIVRAELLAMLDAYDATEDPLRTELLELQRLGKQRGWWSTFGQLPTPFATLLGMESAATSISVFEPTIVYGLLQTREYTTELIRAAQPELADADRQWRIRHARQQLVLGDDPPAIQVILDEAALRRPVGSPEVMRAQLESLLSLPRHVTLQVVPYEAGAYPGQLGSLAIFEFPERLHSPVAYAETQAGNLYIEKEEDLHRCMVRFDRIMDTALSISDSSAFIARIAQQT</sequence>
<comment type="caution">
    <text evidence="2">The sequence shown here is derived from an EMBL/GenBank/DDBJ whole genome shotgun (WGS) entry which is preliminary data.</text>
</comment>
<dbReference type="Pfam" id="PF13560">
    <property type="entry name" value="HTH_31"/>
    <property type="match status" value="1"/>
</dbReference>
<feature type="domain" description="HTH cro/C1-type" evidence="1">
    <location>
        <begin position="18"/>
        <end position="72"/>
    </location>
</feature>
<dbReference type="SMART" id="SM00530">
    <property type="entry name" value="HTH_XRE"/>
    <property type="match status" value="1"/>
</dbReference>
<organism evidence="2 3">
    <name type="scientific">Luedemannella flava</name>
    <dbReference type="NCBI Taxonomy" id="349316"/>
    <lineage>
        <taxon>Bacteria</taxon>
        <taxon>Bacillati</taxon>
        <taxon>Actinomycetota</taxon>
        <taxon>Actinomycetes</taxon>
        <taxon>Micromonosporales</taxon>
        <taxon>Micromonosporaceae</taxon>
        <taxon>Luedemannella</taxon>
    </lineage>
</organism>
<evidence type="ECO:0000313" key="2">
    <source>
        <dbReference type="EMBL" id="GAA1799986.1"/>
    </source>
</evidence>
<protein>
    <submittedName>
        <fullName evidence="2">Helix-turn-helix transcriptional regulator</fullName>
    </submittedName>
</protein>
<accession>A0ABP4Y0I3</accession>
<dbReference type="EMBL" id="BAAALT010000054">
    <property type="protein sequence ID" value="GAA1799986.1"/>
    <property type="molecule type" value="Genomic_DNA"/>
</dbReference>
<dbReference type="InterPro" id="IPR010982">
    <property type="entry name" value="Lambda_DNA-bd_dom_sf"/>
</dbReference>
<evidence type="ECO:0000313" key="3">
    <source>
        <dbReference type="Proteomes" id="UP001500218"/>
    </source>
</evidence>
<reference evidence="3" key="1">
    <citation type="journal article" date="2019" name="Int. J. Syst. Evol. Microbiol.">
        <title>The Global Catalogue of Microorganisms (GCM) 10K type strain sequencing project: providing services to taxonomists for standard genome sequencing and annotation.</title>
        <authorList>
            <consortium name="The Broad Institute Genomics Platform"/>
            <consortium name="The Broad Institute Genome Sequencing Center for Infectious Disease"/>
            <person name="Wu L."/>
            <person name="Ma J."/>
        </authorList>
    </citation>
    <scope>NUCLEOTIDE SEQUENCE [LARGE SCALE GENOMIC DNA]</scope>
    <source>
        <strain evidence="3">JCM 13250</strain>
    </source>
</reference>